<dbReference type="Proteomes" id="UP000032427">
    <property type="component" value="Chromosome 2"/>
</dbReference>
<dbReference type="Gene3D" id="3.30.70.2540">
    <property type="entry name" value="CRISPR-associated endoribonuclease Cas6/Csy4"/>
    <property type="match status" value="1"/>
</dbReference>
<dbReference type="CDD" id="cd09739">
    <property type="entry name" value="Cas6_I-F"/>
    <property type="match status" value="1"/>
</dbReference>
<dbReference type="NCBIfam" id="TIGR02563">
    <property type="entry name" value="cas_Csy4"/>
    <property type="match status" value="1"/>
</dbReference>
<dbReference type="STRING" id="80852.AWOD_II_0928"/>
<dbReference type="EMBL" id="LN554847">
    <property type="protein sequence ID" value="CED57549.1"/>
    <property type="molecule type" value="Genomic_DNA"/>
</dbReference>
<reference evidence="2" key="1">
    <citation type="submission" date="2014-09" db="EMBL/GenBank/DDBJ databases">
        <authorList>
            <person name="Hjerde E."/>
        </authorList>
    </citation>
    <scope>NUCLEOTIDE SEQUENCE [LARGE SCALE GENOMIC DNA]</scope>
    <source>
        <strain evidence="2">06/09/139</strain>
    </source>
</reference>
<dbReference type="KEGG" id="awd:AWOD_II_0928"/>
<protein>
    <submittedName>
        <fullName evidence="1">CRISPR-associated protein, Csy4</fullName>
    </submittedName>
</protein>
<dbReference type="Pfam" id="PF09618">
    <property type="entry name" value="Cas_Csy4"/>
    <property type="match status" value="1"/>
</dbReference>
<accession>A0A090ID87</accession>
<dbReference type="GeneID" id="28543183"/>
<keyword evidence="2" id="KW-1185">Reference proteome</keyword>
<dbReference type="AlphaFoldDB" id="A0A090ID87"/>
<dbReference type="GO" id="GO:0004519">
    <property type="term" value="F:endonuclease activity"/>
    <property type="evidence" value="ECO:0007669"/>
    <property type="project" value="InterPro"/>
</dbReference>
<evidence type="ECO:0000313" key="1">
    <source>
        <dbReference type="EMBL" id="CED57549.1"/>
    </source>
</evidence>
<dbReference type="PATRIC" id="fig|80852.17.peg.3725"/>
<dbReference type="GO" id="GO:0043571">
    <property type="term" value="P:maintenance of CRISPR repeat elements"/>
    <property type="evidence" value="ECO:0007669"/>
    <property type="project" value="InterPro"/>
</dbReference>
<gene>
    <name evidence="1" type="ORF">AWOD_II_0928</name>
</gene>
<name>A0A090ID87_9GAMM</name>
<dbReference type="InterPro" id="IPR042564">
    <property type="entry name" value="CRISPR-Cas6/Csy4_sf"/>
</dbReference>
<organism evidence="1 2">
    <name type="scientific">Aliivibrio wodanis</name>
    <dbReference type="NCBI Taxonomy" id="80852"/>
    <lineage>
        <taxon>Bacteria</taxon>
        <taxon>Pseudomonadati</taxon>
        <taxon>Pseudomonadota</taxon>
        <taxon>Gammaproteobacteria</taxon>
        <taxon>Vibrionales</taxon>
        <taxon>Vibrionaceae</taxon>
        <taxon>Aliivibrio</taxon>
    </lineage>
</organism>
<dbReference type="OrthoDB" id="259831at2"/>
<proteinExistence type="predicted"/>
<evidence type="ECO:0000313" key="2">
    <source>
        <dbReference type="Proteomes" id="UP000032427"/>
    </source>
</evidence>
<dbReference type="HOGENOM" id="CLU_108958_0_0_6"/>
<dbReference type="InterPro" id="IPR013396">
    <property type="entry name" value="CRISPR-assoc_prot_Csy4"/>
</dbReference>
<sequence>MKFYCDIKVLPDPEASEPVLISNLMAKLHRTLVELKGINIGISFPNVNKTLGDTLRLHGDEAALKQLFDLNWLKGLRDYCSQTSVLQVPEGCQYRCVKRKQAKSANNKRKRSIAKGWLSEEEATLKIGHEQQKMLRLPFVQLKSTSTGQVMKLFIDHGGLQDKAVEGQFNRYGLSSSATVPWF</sequence>